<dbReference type="PANTHER" id="PTHR33293:SF2">
    <property type="entry name" value="TRANSPOSASE"/>
    <property type="match status" value="1"/>
</dbReference>
<dbReference type="Proteomes" id="UP000321150">
    <property type="component" value="Unassembled WGS sequence"/>
</dbReference>
<organism evidence="1 2">
    <name type="scientific">Chryseobacterium lathyri</name>
    <dbReference type="NCBI Taxonomy" id="395933"/>
    <lineage>
        <taxon>Bacteria</taxon>
        <taxon>Pseudomonadati</taxon>
        <taxon>Bacteroidota</taxon>
        <taxon>Flavobacteriia</taxon>
        <taxon>Flavobacteriales</taxon>
        <taxon>Weeksellaceae</taxon>
        <taxon>Chryseobacterium group</taxon>
        <taxon>Chryseobacterium</taxon>
    </lineage>
</organism>
<dbReference type="NCBIfam" id="NF033558">
    <property type="entry name" value="transpos_IS1"/>
    <property type="match status" value="1"/>
</dbReference>
<comment type="caution">
    <text evidence="1">The sequence shown here is derived from an EMBL/GenBank/DDBJ whole genome shotgun (WGS) entry which is preliminary data.</text>
</comment>
<dbReference type="GO" id="GO:0004803">
    <property type="term" value="F:transposase activity"/>
    <property type="evidence" value="ECO:0007669"/>
    <property type="project" value="InterPro"/>
</dbReference>
<proteinExistence type="predicted"/>
<evidence type="ECO:0000313" key="2">
    <source>
        <dbReference type="Proteomes" id="UP000321150"/>
    </source>
</evidence>
<evidence type="ECO:0000313" key="1">
    <source>
        <dbReference type="EMBL" id="GEN74209.1"/>
    </source>
</evidence>
<dbReference type="PANTHER" id="PTHR33293">
    <property type="entry name" value="INSERTION ELEMENT IS1 1 PROTEIN INSB-RELATED"/>
    <property type="match status" value="1"/>
</dbReference>
<accession>A0A511YGA1</accession>
<dbReference type="EMBL" id="BJYI01000030">
    <property type="protein sequence ID" value="GEN74209.1"/>
    <property type="molecule type" value="Genomic_DNA"/>
</dbReference>
<dbReference type="InterPro" id="IPR005063">
    <property type="entry name" value="Transposase_27"/>
</dbReference>
<gene>
    <name evidence="1" type="ORF">CLA01_42810</name>
</gene>
<sequence>MQVKVYSCIKCVGDDFIKYGKTNYGKQRYQCKFCKAINVLQYSYNAYKNDINTKVIQLTKEGMGIRSIARILKISTTTLLKRIVAIANSISQPLIPYYQTYELDEMRFFIRKKSNVMWLVYAINISIQEIIEFYIGKRNNKTLNSVVKTFITSKAEKIYTDKLRNYQYLIPKEIHSTKKIRNQRNRKEKP</sequence>
<reference evidence="1 2" key="1">
    <citation type="submission" date="2019-07" db="EMBL/GenBank/DDBJ databases">
        <title>Whole genome shotgun sequence of Chryseobacterium lathyri NBRC 105250.</title>
        <authorList>
            <person name="Hosoyama A."/>
            <person name="Uohara A."/>
            <person name="Ohji S."/>
            <person name="Ichikawa N."/>
        </authorList>
    </citation>
    <scope>NUCLEOTIDE SEQUENCE [LARGE SCALE GENOMIC DNA]</scope>
    <source>
        <strain evidence="1 2">NBRC 105250</strain>
    </source>
</reference>
<dbReference type="AlphaFoldDB" id="A0A511YGA1"/>
<name>A0A511YGA1_9FLAO</name>
<protein>
    <recommendedName>
        <fullName evidence="3">Transposase</fullName>
    </recommendedName>
</protein>
<dbReference type="GO" id="GO:0006313">
    <property type="term" value="P:DNA transposition"/>
    <property type="evidence" value="ECO:0007669"/>
    <property type="project" value="InterPro"/>
</dbReference>
<dbReference type="GO" id="GO:0003677">
    <property type="term" value="F:DNA binding"/>
    <property type="evidence" value="ECO:0007669"/>
    <property type="project" value="InterPro"/>
</dbReference>
<evidence type="ECO:0008006" key="3">
    <source>
        <dbReference type="Google" id="ProtNLM"/>
    </source>
</evidence>
<dbReference type="Pfam" id="PF03400">
    <property type="entry name" value="DDE_Tnp_IS1"/>
    <property type="match status" value="1"/>
</dbReference>
<dbReference type="InterPro" id="IPR051354">
    <property type="entry name" value="Transposase_27_IS1"/>
</dbReference>